<name>A1SVX0_PSYIN</name>
<dbReference type="eggNOG" id="ENOG50303HJ">
    <property type="taxonomic scope" value="Bacteria"/>
</dbReference>
<evidence type="ECO:0000313" key="2">
    <source>
        <dbReference type="Proteomes" id="UP000000639"/>
    </source>
</evidence>
<gene>
    <name evidence="1" type="ordered locus">Ping_1858</name>
</gene>
<dbReference type="Proteomes" id="UP000000639">
    <property type="component" value="Chromosome"/>
</dbReference>
<dbReference type="EMBL" id="CP000510">
    <property type="protein sequence ID" value="ABM03635.1"/>
    <property type="molecule type" value="Genomic_DNA"/>
</dbReference>
<evidence type="ECO:0000313" key="1">
    <source>
        <dbReference type="EMBL" id="ABM03635.1"/>
    </source>
</evidence>
<dbReference type="PIRSF" id="PIRSF037225">
    <property type="entry name" value="UCP037225"/>
    <property type="match status" value="1"/>
</dbReference>
<organism evidence="1 2">
    <name type="scientific">Psychromonas ingrahamii (strain DSM 17664 / CCUG 51855 / 37)</name>
    <dbReference type="NCBI Taxonomy" id="357804"/>
    <lineage>
        <taxon>Bacteria</taxon>
        <taxon>Pseudomonadati</taxon>
        <taxon>Pseudomonadota</taxon>
        <taxon>Gammaproteobacteria</taxon>
        <taxon>Alteromonadales</taxon>
        <taxon>Psychromonadaceae</taxon>
        <taxon>Psychromonas</taxon>
    </lineage>
</organism>
<accession>A1SVX0</accession>
<sequence>MNELDSQKVHCPYCGEIIELVIDCSVEQQNYIEDCEVCCCPIGVDVSIDYEGQVLLNVSHENE</sequence>
<dbReference type="HOGENOM" id="CLU_189936_1_0_6"/>
<dbReference type="Pfam" id="PF14255">
    <property type="entry name" value="Zn_ribbon_21"/>
    <property type="match status" value="1"/>
</dbReference>
<dbReference type="InterPro" id="IPR017143">
    <property type="entry name" value="UCP037225"/>
</dbReference>
<protein>
    <recommendedName>
        <fullName evidence="3">CPXCG motif-containing cysteine-rich protein</fullName>
    </recommendedName>
</protein>
<dbReference type="KEGG" id="pin:Ping_1858"/>
<dbReference type="OrthoDB" id="9814566at2"/>
<evidence type="ECO:0008006" key="3">
    <source>
        <dbReference type="Google" id="ProtNLM"/>
    </source>
</evidence>
<dbReference type="RefSeq" id="WP_011770195.1">
    <property type="nucleotide sequence ID" value="NC_008709.1"/>
</dbReference>
<proteinExistence type="predicted"/>
<dbReference type="STRING" id="357804.Ping_1858"/>
<dbReference type="InterPro" id="IPR025990">
    <property type="entry name" value="zinc_ribbon_bacterial"/>
</dbReference>
<keyword evidence="2" id="KW-1185">Reference proteome</keyword>
<dbReference type="AlphaFoldDB" id="A1SVX0"/>
<reference evidence="1 2" key="1">
    <citation type="submission" date="2007-01" db="EMBL/GenBank/DDBJ databases">
        <title>Complete sequence of Psychromonas ingrahamii 37.</title>
        <authorList>
            <consortium name="US DOE Joint Genome Institute"/>
            <person name="Copeland A."/>
            <person name="Lucas S."/>
            <person name="Lapidus A."/>
            <person name="Barry K."/>
            <person name="Detter J.C."/>
            <person name="Glavina del Rio T."/>
            <person name="Hammon N."/>
            <person name="Israni S."/>
            <person name="Dalin E."/>
            <person name="Tice H."/>
            <person name="Pitluck S."/>
            <person name="Thompson L.S."/>
            <person name="Brettin T."/>
            <person name="Bruce D."/>
            <person name="Han C."/>
            <person name="Tapia R."/>
            <person name="Schmutz J."/>
            <person name="Larimer F."/>
            <person name="Land M."/>
            <person name="Hauser L."/>
            <person name="Kyrpides N."/>
            <person name="Ivanova N."/>
            <person name="Staley J."/>
            <person name="Richardson P."/>
        </authorList>
    </citation>
    <scope>NUCLEOTIDE SEQUENCE [LARGE SCALE GENOMIC DNA]</scope>
    <source>
        <strain evidence="1 2">37</strain>
    </source>
</reference>